<evidence type="ECO:0000313" key="8">
    <source>
        <dbReference type="Proteomes" id="UP000712080"/>
    </source>
</evidence>
<feature type="domain" description="CUB" evidence="4">
    <location>
        <begin position="537"/>
        <end position="646"/>
    </location>
</feature>
<dbReference type="EMBL" id="JAAMPU010000105">
    <property type="protein sequence ID" value="NMH28287.1"/>
    <property type="molecule type" value="Genomic_DNA"/>
</dbReference>
<dbReference type="SUPFAM" id="SSF55486">
    <property type="entry name" value="Metalloproteases ('zincins'), catalytic domain"/>
    <property type="match status" value="1"/>
</dbReference>
<accession>A0A972JJN5</accession>
<feature type="domain" description="Peptidase M12B" evidence="5">
    <location>
        <begin position="215"/>
        <end position="407"/>
    </location>
</feature>
<dbReference type="InterPro" id="IPR035914">
    <property type="entry name" value="Sperma_CUB_dom_sf"/>
</dbReference>
<dbReference type="GO" id="GO:0004222">
    <property type="term" value="F:metalloendopeptidase activity"/>
    <property type="evidence" value="ECO:0007669"/>
    <property type="project" value="InterPro"/>
</dbReference>
<evidence type="ECO:0000259" key="6">
    <source>
        <dbReference type="PROSITE" id="PS50853"/>
    </source>
</evidence>
<name>A0A972JJN5_9FLAO</name>
<dbReference type="Pfam" id="PF13688">
    <property type="entry name" value="Reprolysin_5"/>
    <property type="match status" value="1"/>
</dbReference>
<dbReference type="InterPro" id="IPR001590">
    <property type="entry name" value="Peptidase_M12B"/>
</dbReference>
<dbReference type="PROSITE" id="PS50215">
    <property type="entry name" value="ADAM_MEPRO"/>
    <property type="match status" value="1"/>
</dbReference>
<keyword evidence="8" id="KW-1185">Reference proteome</keyword>
<protein>
    <submittedName>
        <fullName evidence="7">T9SS type A sorting domain-containing protein</fullName>
    </submittedName>
</protein>
<dbReference type="NCBIfam" id="TIGR04183">
    <property type="entry name" value="Por_Secre_tail"/>
    <property type="match status" value="1"/>
</dbReference>
<keyword evidence="2" id="KW-1015">Disulfide bond</keyword>
<dbReference type="PROSITE" id="PS50853">
    <property type="entry name" value="FN3"/>
    <property type="match status" value="1"/>
</dbReference>
<dbReference type="PROSITE" id="PS51257">
    <property type="entry name" value="PROKAR_LIPOPROTEIN"/>
    <property type="match status" value="1"/>
</dbReference>
<dbReference type="InterPro" id="IPR024079">
    <property type="entry name" value="MetalloPept_cat_dom_sf"/>
</dbReference>
<evidence type="ECO:0000256" key="1">
    <source>
        <dbReference type="ARBA" id="ARBA00022729"/>
    </source>
</evidence>
<evidence type="ECO:0000313" key="7">
    <source>
        <dbReference type="EMBL" id="NMH28287.1"/>
    </source>
</evidence>
<reference evidence="7" key="1">
    <citation type="submission" date="2020-02" db="EMBL/GenBank/DDBJ databases">
        <title>Flavobacterium sp. genome.</title>
        <authorList>
            <person name="Jung H.S."/>
            <person name="Baek J.H."/>
            <person name="Jeon C.O."/>
        </authorList>
    </citation>
    <scope>NUCLEOTIDE SEQUENCE</scope>
    <source>
        <strain evidence="7">SE-s28</strain>
    </source>
</reference>
<dbReference type="PROSITE" id="PS01180">
    <property type="entry name" value="CUB"/>
    <property type="match status" value="1"/>
</dbReference>
<evidence type="ECO:0000259" key="5">
    <source>
        <dbReference type="PROSITE" id="PS50215"/>
    </source>
</evidence>
<comment type="caution">
    <text evidence="7">The sequence shown here is derived from an EMBL/GenBank/DDBJ whole genome shotgun (WGS) entry which is preliminary data.</text>
</comment>
<proteinExistence type="predicted"/>
<dbReference type="PANTHER" id="PTHR11905">
    <property type="entry name" value="ADAM A DISINTEGRIN AND METALLOPROTEASE DOMAIN"/>
    <property type="match status" value="1"/>
</dbReference>
<evidence type="ECO:0000259" key="4">
    <source>
        <dbReference type="PROSITE" id="PS01180"/>
    </source>
</evidence>
<feature type="domain" description="Fibronectin type-III" evidence="6">
    <location>
        <begin position="450"/>
        <end position="536"/>
    </location>
</feature>
<evidence type="ECO:0000256" key="3">
    <source>
        <dbReference type="SAM" id="SignalP"/>
    </source>
</evidence>
<dbReference type="Gene3D" id="2.60.40.10">
    <property type="entry name" value="Immunoglobulins"/>
    <property type="match status" value="1"/>
</dbReference>
<dbReference type="RefSeq" id="WP_169527397.1">
    <property type="nucleotide sequence ID" value="NZ_JAAMPU010000105.1"/>
</dbReference>
<sequence>MKRIATLIAILATLGCLAQQKVAERIQELKSMNTNFKHFSVLDVSSQIPQDGLGDVVRNATLAKIRLASVNTIVSQANETIELEIPFKGQTIIVQLYKVKVLHDSFHLDTDKAKNVPFERGVHYRGIVNDDMNSIVSMNFFNGQFNGIIASQELNNVVVGKLDRVGNSQDYIVYSDADLLIDNISGCELPDEAAYAPAANQTQSEQSIQSVLSSRCATVYLELDNQLYIQNGNNAGTANTWITSVFNNVQTLYANADINVALKSVFVWTTADPFTGTTSTARMNSFNQFRPVFDGDIGQLVAIDPGSLGGVASAVNGICGPNNFSYADIDFGYNAVPTYSWTVQVITHELGHLMGSPHTHSCVWNGNNTAIDNCGPSAIPNSEGASCMTSPPTIPTAVVKGTIMSYCHLVGGVGINFSNGFGPQPASRILTTVNGATCLSVDCVNTCINTAVNMHVDTVTSTTANLSWDDIGDVGTWQIAVSPLSGSSSWTTVTSNAYLASGLQPNTYYKLRIKPSCDSGMTSSYRQLVFATGADWCSGVTITDTGGATANYFDSQEFVRVIMPTQANKKIKITFTSFATETNYDFLWMYNGSSTSSPVMGTTTGYTGNVSPGTFTSSAADGALTLKFRADNSTNAAGFVANVVCESTLGTGDVSRNIDFTYYPNPANNIVNISSASEAITQIQVYSVTGQLLFDKKLNGLEEKVDVSSFATGTYFFKLKFGSTEANFKILKQ</sequence>
<dbReference type="PANTHER" id="PTHR11905:SF159">
    <property type="entry name" value="ADAM METALLOPROTEASE"/>
    <property type="match status" value="1"/>
</dbReference>
<dbReference type="InterPro" id="IPR036116">
    <property type="entry name" value="FN3_sf"/>
</dbReference>
<feature type="chain" id="PRO_5036801390" evidence="3">
    <location>
        <begin position="19"/>
        <end position="733"/>
    </location>
</feature>
<dbReference type="SMART" id="SM00042">
    <property type="entry name" value="CUB"/>
    <property type="match status" value="1"/>
</dbReference>
<dbReference type="Proteomes" id="UP000712080">
    <property type="component" value="Unassembled WGS sequence"/>
</dbReference>
<dbReference type="CDD" id="cd00041">
    <property type="entry name" value="CUB"/>
    <property type="match status" value="1"/>
</dbReference>
<evidence type="ECO:0000256" key="2">
    <source>
        <dbReference type="ARBA" id="ARBA00023157"/>
    </source>
</evidence>
<dbReference type="Gene3D" id="2.60.120.290">
    <property type="entry name" value="Spermadhesin, CUB domain"/>
    <property type="match status" value="1"/>
</dbReference>
<dbReference type="Gene3D" id="3.40.390.10">
    <property type="entry name" value="Collagenase (Catalytic Domain)"/>
    <property type="match status" value="1"/>
</dbReference>
<dbReference type="Pfam" id="PF18962">
    <property type="entry name" value="Por_Secre_tail"/>
    <property type="match status" value="1"/>
</dbReference>
<gene>
    <name evidence="7" type="ORF">G6047_09610</name>
</gene>
<dbReference type="GO" id="GO:0006509">
    <property type="term" value="P:membrane protein ectodomain proteolysis"/>
    <property type="evidence" value="ECO:0007669"/>
    <property type="project" value="TreeGrafter"/>
</dbReference>
<feature type="signal peptide" evidence="3">
    <location>
        <begin position="1"/>
        <end position="18"/>
    </location>
</feature>
<organism evidence="7 8">
    <name type="scientific">Flavobacterium silvaticum</name>
    <dbReference type="NCBI Taxonomy" id="1852020"/>
    <lineage>
        <taxon>Bacteria</taxon>
        <taxon>Pseudomonadati</taxon>
        <taxon>Bacteroidota</taxon>
        <taxon>Flavobacteriia</taxon>
        <taxon>Flavobacteriales</taxon>
        <taxon>Flavobacteriaceae</taxon>
        <taxon>Flavobacterium</taxon>
    </lineage>
</organism>
<dbReference type="InterPro" id="IPR013783">
    <property type="entry name" value="Ig-like_fold"/>
</dbReference>
<dbReference type="InterPro" id="IPR000859">
    <property type="entry name" value="CUB_dom"/>
</dbReference>
<dbReference type="SUPFAM" id="SSF49854">
    <property type="entry name" value="Spermadhesin, CUB domain"/>
    <property type="match status" value="1"/>
</dbReference>
<dbReference type="Pfam" id="PF00431">
    <property type="entry name" value="CUB"/>
    <property type="match status" value="1"/>
</dbReference>
<dbReference type="CDD" id="cd00063">
    <property type="entry name" value="FN3"/>
    <property type="match status" value="1"/>
</dbReference>
<dbReference type="InterPro" id="IPR003961">
    <property type="entry name" value="FN3_dom"/>
</dbReference>
<dbReference type="SUPFAM" id="SSF49265">
    <property type="entry name" value="Fibronectin type III"/>
    <property type="match status" value="1"/>
</dbReference>
<dbReference type="InterPro" id="IPR026444">
    <property type="entry name" value="Secre_tail"/>
</dbReference>
<keyword evidence="1 3" id="KW-0732">Signal</keyword>
<dbReference type="AlphaFoldDB" id="A0A972JJN5"/>